<dbReference type="PROSITE" id="PS51177">
    <property type="entry name" value="LUMAZINE_BIND"/>
    <property type="match status" value="1"/>
</dbReference>
<dbReference type="Proteomes" id="UP000215214">
    <property type="component" value="Chromosome TJEJU"/>
</dbReference>
<sequence>MRKTITFLYAVLISISIFGQTSLSTGDIAFLSVNFDGSDDYSFILFKDIDANTTITFTDCGWSDGSASFICNVGDANGWTWLSGSALAAGTVITITNESSASIGTVSGVTSLLSSAGDQIFAYQGSASSPTFLAGINSNEVADDSNWNGEVTSNSTSALPDQLTNGTNAIRLHNMGSEVDNWQYNCTVVSGDVTTVRAAINNIANWSNNNGTAFSPSAPNCLWNITFASPPSTVTSVTVPSNATYSAGQNLDFTVSFNETITVNTTGGTPQLALTIGSTTRQATFVSGSGTANLLFRYTVQAGDSDTDGIAVGSLAANGGTIQNGSGTDADLTLNSIGSTTNVFVDGIAPTGYSVTIDQSPINAANDDAVSFTFASAEVGTTYNYAFTSSGAPGSVTGSGTIATASDQTTGIDISGLADGMITLSVTLTDVNGNTGAAATDTETKETVAPTGYSVTIDQSPINAANDDAVSFTFASAEVGTTYNYAFTSSGAPGSVTGSGTIATASDQITGIDISGLADGTITLTVTLTDVNGNTGAVATDTETKETVAPTGYSVTIDQSPINAANDDVVSFTFASAEVGTTYNYAFTSSGAPGSVTGSGTIATASDQITGIDISGLADGMITLTVTLTDVNGNTGAAATDTETKETVAPTGYSVTIDQSPINAANDDAVSFTFASAEVGTTYNYAFTSSGAPGSVTGSGTIATASDQITGIDISGLADGTITLTVTLTDVNGNTGAAATDTETKETVAPTGYSVTIDQSPINAANDDAVSFTFASAEVGTTYNYAFTSSGAPGSVTGSGIVATATDQITGIDINGLADGTITLTVTLTDVNGNTGAAATDTETKDASIPLDPTINVPSGAITVTTTNQTISGNYAENGITIHAYIDTDNNGTADNTTSLGSAIVTGNAWSFTVNLTADSVNNFVVQAEDASGNTSTYVDVPTITQTNTITWTGNTSNSWTTAGNWDTNTVPTSAANVIIPSGLTNYPTISSAVTVNSIEIASGASLIANTSVTANVTYNRNLPTTNWYLVSAPVSNETQEDIINNPSHNFATGSGSNIGIGAFTNNGANPWVYATNTTTGPLVSGAGVSMKLAAAGDVSITGNINTTNVSFPIATGTRNNFNLIGNPYTSFVNSSTFAAANTGLLSEETVWLWDGSQYVTYNNMSPIEVAPAQGFFVEAAGSGNVTFSTANQSHQNSDTFLRQVPNPTFELFIQNDSDKRSTKVFYANGKTKGFDNGYDSKMFAGISENFGIFTELLENNQGKKLAIQTLPNSNLETMIVPVGIIANAGEEITFSMSSKNLPTGVEIYLEDKVNNTMINLTERNHTLTLKTALNASGRFYIHTTAKRLSNEDIINNLNNVSIYKSASKEVTISGLQGSGDIKVFSILGKQVGSTSINSNGTSKIELPDLPSGIYIVRLSSEFGKLTRKIILE</sequence>
<dbReference type="EMBL" id="LT899436">
    <property type="protein sequence ID" value="SNR17118.1"/>
    <property type="molecule type" value="Genomic_DNA"/>
</dbReference>
<feature type="chain" id="PRO_5012579404" description="Lumazine-binding domain-containing protein" evidence="3">
    <location>
        <begin position="20"/>
        <end position="1433"/>
    </location>
</feature>
<evidence type="ECO:0000256" key="3">
    <source>
        <dbReference type="SAM" id="SignalP"/>
    </source>
</evidence>
<dbReference type="NCBIfam" id="TIGR04183">
    <property type="entry name" value="Por_Secre_tail"/>
    <property type="match status" value="1"/>
</dbReference>
<evidence type="ECO:0000256" key="1">
    <source>
        <dbReference type="ARBA" id="ARBA00022729"/>
    </source>
</evidence>
<accession>A0A238UEW0</accession>
<feature type="domain" description="Lumazine-binding" evidence="4">
    <location>
        <begin position="1243"/>
        <end position="1343"/>
    </location>
</feature>
<dbReference type="InterPro" id="IPR026444">
    <property type="entry name" value="Secre_tail"/>
</dbReference>
<organism evidence="5 6">
    <name type="scientific">Tenacibaculum jejuense</name>
    <dbReference type="NCBI Taxonomy" id="584609"/>
    <lineage>
        <taxon>Bacteria</taxon>
        <taxon>Pseudomonadati</taxon>
        <taxon>Bacteroidota</taxon>
        <taxon>Flavobacteriia</taxon>
        <taxon>Flavobacteriales</taxon>
        <taxon>Flavobacteriaceae</taxon>
        <taxon>Tenacibaculum</taxon>
    </lineage>
</organism>
<gene>
    <name evidence="5" type="ORF">TJEJU_3474</name>
</gene>
<evidence type="ECO:0000259" key="4">
    <source>
        <dbReference type="PROSITE" id="PS51177"/>
    </source>
</evidence>
<keyword evidence="6" id="KW-1185">Reference proteome</keyword>
<evidence type="ECO:0000313" key="6">
    <source>
        <dbReference type="Proteomes" id="UP000215214"/>
    </source>
</evidence>
<keyword evidence="1 3" id="KW-0732">Signal</keyword>
<dbReference type="OrthoDB" id="1522652at2"/>
<name>A0A238UEW0_9FLAO</name>
<reference evidence="5 6" key="1">
    <citation type="submission" date="2017-07" db="EMBL/GenBank/DDBJ databases">
        <authorList>
            <person name="Sun Z.S."/>
            <person name="Albrecht U."/>
            <person name="Echele G."/>
            <person name="Lee C.C."/>
        </authorList>
    </citation>
    <scope>NUCLEOTIDE SEQUENCE [LARGE SCALE GENOMIC DNA]</scope>
    <source>
        <strain evidence="6">type strain: KCTC 22618</strain>
    </source>
</reference>
<evidence type="ECO:0000256" key="2">
    <source>
        <dbReference type="PROSITE-ProRule" id="PRU00524"/>
    </source>
</evidence>
<evidence type="ECO:0000313" key="5">
    <source>
        <dbReference type="EMBL" id="SNR17118.1"/>
    </source>
</evidence>
<dbReference type="RefSeq" id="WP_095074104.1">
    <property type="nucleotide sequence ID" value="NZ_LT899436.1"/>
</dbReference>
<feature type="signal peptide" evidence="3">
    <location>
        <begin position="1"/>
        <end position="19"/>
    </location>
</feature>
<protein>
    <recommendedName>
        <fullName evidence="4">Lumazine-binding domain-containing protein</fullName>
    </recommendedName>
</protein>
<proteinExistence type="predicted"/>
<dbReference type="Pfam" id="PF18962">
    <property type="entry name" value="Por_Secre_tail"/>
    <property type="match status" value="1"/>
</dbReference>
<feature type="repeat" description="Lumazine-binding" evidence="2">
    <location>
        <begin position="1243"/>
        <end position="1343"/>
    </location>
</feature>
<dbReference type="InterPro" id="IPR026017">
    <property type="entry name" value="Lumazine-bd_dom"/>
</dbReference>
<dbReference type="KEGG" id="tje:TJEJU_3474"/>